<dbReference type="EMBL" id="LGTC01000001">
    <property type="protein sequence ID" value="KNY27933.1"/>
    <property type="molecule type" value="Genomic_DNA"/>
</dbReference>
<evidence type="ECO:0000313" key="3">
    <source>
        <dbReference type="EMBL" id="KNY27933.1"/>
    </source>
</evidence>
<dbReference type="Pfam" id="PF10686">
    <property type="entry name" value="YAcAr"/>
    <property type="match status" value="1"/>
</dbReference>
<dbReference type="eggNOG" id="COG0758">
    <property type="taxonomic scope" value="Bacteria"/>
</dbReference>
<dbReference type="RefSeq" id="WP_050753519.1">
    <property type="nucleotide sequence ID" value="NZ_JQKC01000124.1"/>
</dbReference>
<evidence type="ECO:0000313" key="2">
    <source>
        <dbReference type="EMBL" id="KNY27930.1"/>
    </source>
</evidence>
<accession>A0A0L6JQG6</accession>
<name>A0A0L6JQG6_9FIRM</name>
<dbReference type="AlphaFoldDB" id="A0A0L6JQG6"/>
<reference evidence="4" key="2">
    <citation type="submission" date="2015-07" db="EMBL/GenBank/DDBJ databases">
        <title>Near-Complete Genome Sequence of the Cellulolytic Bacterium Bacteroides (Pseudobacteroides) cellulosolvens ATCC 35603.</title>
        <authorList>
            <person name="Dassa B."/>
            <person name="Utturkar S.M."/>
            <person name="Klingeman D.M."/>
            <person name="Hurt R.A."/>
            <person name="Keller M."/>
            <person name="Xu J."/>
            <person name="Reddy Y.H.K."/>
            <person name="Borovok I."/>
            <person name="Grinberg I.R."/>
            <person name="Lamed R."/>
            <person name="Zhivin O."/>
            <person name="Bayer E.A."/>
            <person name="Brown S.D."/>
        </authorList>
    </citation>
    <scope>NUCLEOTIDE SEQUENCE [LARGE SCALE GENOMIC DNA]</scope>
    <source>
        <strain evidence="4">DSM 2933</strain>
    </source>
</reference>
<keyword evidence="4" id="KW-1185">Reference proteome</keyword>
<dbReference type="Proteomes" id="UP000036923">
    <property type="component" value="Unassembled WGS sequence"/>
</dbReference>
<dbReference type="EMBL" id="LGTC01000001">
    <property type="protein sequence ID" value="KNY27930.1"/>
    <property type="molecule type" value="Genomic_DNA"/>
</dbReference>
<dbReference type="OrthoDB" id="572639at2"/>
<organism evidence="2 4">
    <name type="scientific">Pseudobacteroides cellulosolvens ATCC 35603 = DSM 2933</name>
    <dbReference type="NCBI Taxonomy" id="398512"/>
    <lineage>
        <taxon>Bacteria</taxon>
        <taxon>Bacillati</taxon>
        <taxon>Bacillota</taxon>
        <taxon>Clostridia</taxon>
        <taxon>Eubacteriales</taxon>
        <taxon>Oscillospiraceae</taxon>
        <taxon>Pseudobacteroides</taxon>
    </lineage>
</organism>
<sequence>MKVLVSGSRFYRDYQKILAVVKSLNIDLIIAGGCRGADTLAVRAARQCGISFIEYPADWQRFGKSAGPIRNAQMIKMEKPDLVLFFHENLSCSKGTVDMLHRVIEANIPYKIFT</sequence>
<feature type="domain" description="YspA cpYpsA-related SLOG" evidence="1">
    <location>
        <begin position="1"/>
        <end position="62"/>
    </location>
</feature>
<evidence type="ECO:0000259" key="1">
    <source>
        <dbReference type="Pfam" id="PF10686"/>
    </source>
</evidence>
<reference evidence="2" key="1">
    <citation type="submission" date="2015-07" db="EMBL/GenBank/DDBJ databases">
        <title>MeaNS - Measles Nucleotide Surveillance Program.</title>
        <authorList>
            <person name="Tran T."/>
            <person name="Druce J."/>
        </authorList>
    </citation>
    <scope>NUCLEOTIDE SEQUENCE</scope>
    <source>
        <strain evidence="2">DSM 2933</strain>
    </source>
</reference>
<dbReference type="InterPro" id="IPR019627">
    <property type="entry name" value="YAcAr"/>
</dbReference>
<proteinExistence type="predicted"/>
<gene>
    <name evidence="2" type="ORF">Bccel_3201</name>
    <name evidence="3" type="ORF">Bccel_3204</name>
</gene>
<evidence type="ECO:0000313" key="4">
    <source>
        <dbReference type="Proteomes" id="UP000036923"/>
    </source>
</evidence>
<protein>
    <recommendedName>
        <fullName evidence="1">YspA cpYpsA-related SLOG domain-containing protein</fullName>
    </recommendedName>
</protein>
<dbReference type="STRING" id="398512.Bccel_3201"/>
<comment type="caution">
    <text evidence="2">The sequence shown here is derived from an EMBL/GenBank/DDBJ whole genome shotgun (WGS) entry which is preliminary data.</text>
</comment>